<dbReference type="OrthoDB" id="445712at2759"/>
<dbReference type="STRING" id="68775.A0A5C3M6B3"/>
<evidence type="ECO:0000313" key="8">
    <source>
        <dbReference type="EMBL" id="TFK40882.1"/>
    </source>
</evidence>
<dbReference type="InterPro" id="IPR043519">
    <property type="entry name" value="NT_sf"/>
</dbReference>
<gene>
    <name evidence="8" type="ORF">BDQ12DRAFT_600250</name>
</gene>
<keyword evidence="4 5" id="KW-0694">RNA-binding</keyword>
<evidence type="ECO:0000256" key="2">
    <source>
        <dbReference type="ARBA" id="ARBA00022679"/>
    </source>
</evidence>
<dbReference type="GO" id="GO:0000166">
    <property type="term" value="F:nucleotide binding"/>
    <property type="evidence" value="ECO:0007669"/>
    <property type="project" value="UniProtKB-KW"/>
</dbReference>
<dbReference type="AlphaFoldDB" id="A0A5C3M6B3"/>
<dbReference type="GO" id="GO:0052927">
    <property type="term" value="F:CC tRNA cytidylyltransferase activity"/>
    <property type="evidence" value="ECO:0007669"/>
    <property type="project" value="TreeGrafter"/>
</dbReference>
<evidence type="ECO:0000259" key="7">
    <source>
        <dbReference type="Pfam" id="PF12627"/>
    </source>
</evidence>
<feature type="domain" description="Poly A polymerase head" evidence="6">
    <location>
        <begin position="33"/>
        <end position="172"/>
    </location>
</feature>
<dbReference type="Pfam" id="PF12627">
    <property type="entry name" value="PolyA_pol_RNAbd"/>
    <property type="match status" value="1"/>
</dbReference>
<dbReference type="EMBL" id="ML213595">
    <property type="protein sequence ID" value="TFK40882.1"/>
    <property type="molecule type" value="Genomic_DNA"/>
</dbReference>
<dbReference type="PANTHER" id="PTHR13734:SF5">
    <property type="entry name" value="CCA TRNA NUCLEOTIDYLTRANSFERASE, MITOCHONDRIAL"/>
    <property type="match status" value="1"/>
</dbReference>
<dbReference type="Proteomes" id="UP000308652">
    <property type="component" value="Unassembled WGS sequence"/>
</dbReference>
<dbReference type="FunFam" id="3.30.460.10:FF:000019">
    <property type="entry name" value="tRNA nucleotidyltransferase cca2"/>
    <property type="match status" value="1"/>
</dbReference>
<dbReference type="CDD" id="cd05398">
    <property type="entry name" value="NT_ClassII-CCAase"/>
    <property type="match status" value="1"/>
</dbReference>
<dbReference type="PANTHER" id="PTHR13734">
    <property type="entry name" value="TRNA-NUCLEOTIDYLTRANSFERASE"/>
    <property type="match status" value="1"/>
</dbReference>
<dbReference type="Pfam" id="PF01743">
    <property type="entry name" value="PolyA_pol"/>
    <property type="match status" value="1"/>
</dbReference>
<dbReference type="Gene3D" id="3.30.460.10">
    <property type="entry name" value="Beta Polymerase, domain 2"/>
    <property type="match status" value="1"/>
</dbReference>
<keyword evidence="2 5" id="KW-0808">Transferase</keyword>
<dbReference type="GO" id="GO:0005739">
    <property type="term" value="C:mitochondrion"/>
    <property type="evidence" value="ECO:0007669"/>
    <property type="project" value="UniProtKB-ARBA"/>
</dbReference>
<keyword evidence="3" id="KW-0547">Nucleotide-binding</keyword>
<dbReference type="GO" id="GO:0052929">
    <property type="term" value="F:ATP:3'-cytidine-cytidine-tRNA adenylyltransferase activity"/>
    <property type="evidence" value="ECO:0007669"/>
    <property type="project" value="TreeGrafter"/>
</dbReference>
<dbReference type="InterPro" id="IPR032828">
    <property type="entry name" value="PolyA_RNA-bd"/>
</dbReference>
<keyword evidence="9" id="KW-1185">Reference proteome</keyword>
<dbReference type="SUPFAM" id="SSF81891">
    <property type="entry name" value="Poly A polymerase C-terminal region-like"/>
    <property type="match status" value="1"/>
</dbReference>
<evidence type="ECO:0000256" key="3">
    <source>
        <dbReference type="ARBA" id="ARBA00022741"/>
    </source>
</evidence>
<name>A0A5C3M6B3_9AGAR</name>
<dbReference type="Gene3D" id="1.10.3090.10">
    <property type="entry name" value="cca-adding enzyme, domain 2"/>
    <property type="match status" value="1"/>
</dbReference>
<evidence type="ECO:0000259" key="6">
    <source>
        <dbReference type="Pfam" id="PF01743"/>
    </source>
</evidence>
<proteinExistence type="inferred from homology"/>
<accession>A0A5C3M6B3</accession>
<evidence type="ECO:0008006" key="10">
    <source>
        <dbReference type="Google" id="ProtNLM"/>
    </source>
</evidence>
<organism evidence="8 9">
    <name type="scientific">Crucibulum laeve</name>
    <dbReference type="NCBI Taxonomy" id="68775"/>
    <lineage>
        <taxon>Eukaryota</taxon>
        <taxon>Fungi</taxon>
        <taxon>Dikarya</taxon>
        <taxon>Basidiomycota</taxon>
        <taxon>Agaricomycotina</taxon>
        <taxon>Agaricomycetes</taxon>
        <taxon>Agaricomycetidae</taxon>
        <taxon>Agaricales</taxon>
        <taxon>Agaricineae</taxon>
        <taxon>Nidulariaceae</taxon>
        <taxon>Crucibulum</taxon>
    </lineage>
</organism>
<sequence>MKIELTETEERICQLLNGCAMSLQKEKNVYTTCRIAGGWVRDKLLGSQSNDIDVALSNAMGVEFAEHLAIYARREGIEAGTISKIAQNPNQSKHLETATCKILGLDIDFVNLRSEEYASNSRIPSKVSFGTPLQDALRRDITINSLFYNVHTHVVEDFTGKGLDDLRNGIIRTPLPPAVTFLDDPLRILRCVRFASRFGFDIDPDLKAAASDPVVQTSLAGKVSRERVGEELSKMMKGRDPLLSMKLIHELSLYTPIFSINLPEKEKFSTIPKSPDTALASASILQLLTSHSHDQLPTLHPSLLVAFKNDPSCKPRLFLAAALTPFTGITYPGKKSKNLPAVEAVIREALKLGTQNHFLDGIPLLFEACRKLHSYLETSSLNSDRVVIGKLLRDKTIHHHHTGSHWTSSILFSLVQELVPLYTTSNEKLDVQEASKVVMFYNAFMDEIDKFGLSDAVDAKPLLDGNKIVTVLGASKGGPWVSQIQDYVVDWQLRNPQGTSEECNIWLRHENISGRLPVHPESSEPSSKRQRRK</sequence>
<reference evidence="8 9" key="1">
    <citation type="journal article" date="2019" name="Nat. Ecol. Evol.">
        <title>Megaphylogeny resolves global patterns of mushroom evolution.</title>
        <authorList>
            <person name="Varga T."/>
            <person name="Krizsan K."/>
            <person name="Foldi C."/>
            <person name="Dima B."/>
            <person name="Sanchez-Garcia M."/>
            <person name="Sanchez-Ramirez S."/>
            <person name="Szollosi G.J."/>
            <person name="Szarkandi J.G."/>
            <person name="Papp V."/>
            <person name="Albert L."/>
            <person name="Andreopoulos W."/>
            <person name="Angelini C."/>
            <person name="Antonin V."/>
            <person name="Barry K.W."/>
            <person name="Bougher N.L."/>
            <person name="Buchanan P."/>
            <person name="Buyck B."/>
            <person name="Bense V."/>
            <person name="Catcheside P."/>
            <person name="Chovatia M."/>
            <person name="Cooper J."/>
            <person name="Damon W."/>
            <person name="Desjardin D."/>
            <person name="Finy P."/>
            <person name="Geml J."/>
            <person name="Haridas S."/>
            <person name="Hughes K."/>
            <person name="Justo A."/>
            <person name="Karasinski D."/>
            <person name="Kautmanova I."/>
            <person name="Kiss B."/>
            <person name="Kocsube S."/>
            <person name="Kotiranta H."/>
            <person name="LaButti K.M."/>
            <person name="Lechner B.E."/>
            <person name="Liimatainen K."/>
            <person name="Lipzen A."/>
            <person name="Lukacs Z."/>
            <person name="Mihaltcheva S."/>
            <person name="Morgado L.N."/>
            <person name="Niskanen T."/>
            <person name="Noordeloos M.E."/>
            <person name="Ohm R.A."/>
            <person name="Ortiz-Santana B."/>
            <person name="Ovrebo C."/>
            <person name="Racz N."/>
            <person name="Riley R."/>
            <person name="Savchenko A."/>
            <person name="Shiryaev A."/>
            <person name="Soop K."/>
            <person name="Spirin V."/>
            <person name="Szebenyi C."/>
            <person name="Tomsovsky M."/>
            <person name="Tulloss R.E."/>
            <person name="Uehling J."/>
            <person name="Grigoriev I.V."/>
            <person name="Vagvolgyi C."/>
            <person name="Papp T."/>
            <person name="Martin F.M."/>
            <person name="Miettinen O."/>
            <person name="Hibbett D.S."/>
            <person name="Nagy L.G."/>
        </authorList>
    </citation>
    <scope>NUCLEOTIDE SEQUENCE [LARGE SCALE GENOMIC DNA]</scope>
    <source>
        <strain evidence="8 9">CBS 166.37</strain>
    </source>
</reference>
<dbReference type="GO" id="GO:0001680">
    <property type="term" value="P:tRNA 3'-terminal CCA addition"/>
    <property type="evidence" value="ECO:0007669"/>
    <property type="project" value="TreeGrafter"/>
</dbReference>
<evidence type="ECO:0000313" key="9">
    <source>
        <dbReference type="Proteomes" id="UP000308652"/>
    </source>
</evidence>
<evidence type="ECO:0000256" key="1">
    <source>
        <dbReference type="ARBA" id="ARBA00007265"/>
    </source>
</evidence>
<dbReference type="SUPFAM" id="SSF81301">
    <property type="entry name" value="Nucleotidyltransferase"/>
    <property type="match status" value="1"/>
</dbReference>
<dbReference type="InterPro" id="IPR002646">
    <property type="entry name" value="PolA_pol_head_dom"/>
</dbReference>
<protein>
    <recommendedName>
        <fullName evidence="10">Poly A polymerase head domain-containing protein</fullName>
    </recommendedName>
</protein>
<dbReference type="GO" id="GO:0003723">
    <property type="term" value="F:RNA binding"/>
    <property type="evidence" value="ECO:0007669"/>
    <property type="project" value="UniProtKB-KW"/>
</dbReference>
<comment type="similarity">
    <text evidence="1 5">Belongs to the tRNA nucleotidyltransferase/poly(A) polymerase family.</text>
</comment>
<evidence type="ECO:0000256" key="5">
    <source>
        <dbReference type="RuleBase" id="RU003953"/>
    </source>
</evidence>
<feature type="domain" description="tRNA nucleotidyltransferase/poly(A) polymerase RNA and SrmB- binding" evidence="7">
    <location>
        <begin position="199"/>
        <end position="258"/>
    </location>
</feature>
<evidence type="ECO:0000256" key="4">
    <source>
        <dbReference type="ARBA" id="ARBA00022884"/>
    </source>
</evidence>